<evidence type="ECO:0000313" key="3">
    <source>
        <dbReference type="Proteomes" id="UP001501588"/>
    </source>
</evidence>
<evidence type="ECO:0000256" key="1">
    <source>
        <dbReference type="SAM" id="Phobius"/>
    </source>
</evidence>
<proteinExistence type="predicted"/>
<sequence>MPFLLIAALLLLAAGAALGFAFGWGAPLGEALFRYDPALLNTAQAGIQRHLSPALWDEAALPLLERPSWLVPFVLGALLLLLYGLLAARRRRRPAVGG</sequence>
<reference evidence="2 3" key="1">
    <citation type="journal article" date="2019" name="Int. J. Syst. Evol. Microbiol.">
        <title>The Global Catalogue of Microorganisms (GCM) 10K type strain sequencing project: providing services to taxonomists for standard genome sequencing and annotation.</title>
        <authorList>
            <consortium name="The Broad Institute Genomics Platform"/>
            <consortium name="The Broad Institute Genome Sequencing Center for Infectious Disease"/>
            <person name="Wu L."/>
            <person name="Ma J."/>
        </authorList>
    </citation>
    <scope>NUCLEOTIDE SEQUENCE [LARGE SCALE GENOMIC DNA]</scope>
    <source>
        <strain evidence="2 3">JCM 9933</strain>
    </source>
</reference>
<dbReference type="Proteomes" id="UP001501588">
    <property type="component" value="Unassembled WGS sequence"/>
</dbReference>
<dbReference type="EMBL" id="BAAAFZ010000080">
    <property type="protein sequence ID" value="GAA0602003.1"/>
    <property type="molecule type" value="Genomic_DNA"/>
</dbReference>
<name>A0ABN1G118_9PROT</name>
<keyword evidence="1" id="KW-1133">Transmembrane helix</keyword>
<comment type="caution">
    <text evidence="2">The sequence shown here is derived from an EMBL/GenBank/DDBJ whole genome shotgun (WGS) entry which is preliminary data.</text>
</comment>
<protein>
    <submittedName>
        <fullName evidence="2">Uncharacterized protein</fullName>
    </submittedName>
</protein>
<gene>
    <name evidence="2" type="ORF">GCM10009416_44800</name>
</gene>
<organism evidence="2 3">
    <name type="scientific">Craurococcus roseus</name>
    <dbReference type="NCBI Taxonomy" id="77585"/>
    <lineage>
        <taxon>Bacteria</taxon>
        <taxon>Pseudomonadati</taxon>
        <taxon>Pseudomonadota</taxon>
        <taxon>Alphaproteobacteria</taxon>
        <taxon>Acetobacterales</taxon>
        <taxon>Acetobacteraceae</taxon>
        <taxon>Craurococcus</taxon>
    </lineage>
</organism>
<keyword evidence="1" id="KW-0812">Transmembrane</keyword>
<evidence type="ECO:0000313" key="2">
    <source>
        <dbReference type="EMBL" id="GAA0602003.1"/>
    </source>
</evidence>
<feature type="transmembrane region" description="Helical" evidence="1">
    <location>
        <begin position="69"/>
        <end position="88"/>
    </location>
</feature>
<accession>A0ABN1G118</accession>
<keyword evidence="3" id="KW-1185">Reference proteome</keyword>
<keyword evidence="1" id="KW-0472">Membrane</keyword>
<dbReference type="RefSeq" id="WP_343897651.1">
    <property type="nucleotide sequence ID" value="NZ_BAAAFZ010000080.1"/>
</dbReference>